<comment type="caution">
    <text evidence="2">The sequence shown here is derived from an EMBL/GenBank/DDBJ whole genome shotgun (WGS) entry which is preliminary data.</text>
</comment>
<organism evidence="2 3">
    <name type="scientific">Corallococcus exercitus</name>
    <dbReference type="NCBI Taxonomy" id="2316736"/>
    <lineage>
        <taxon>Bacteria</taxon>
        <taxon>Pseudomonadati</taxon>
        <taxon>Myxococcota</taxon>
        <taxon>Myxococcia</taxon>
        <taxon>Myxococcales</taxon>
        <taxon>Cystobacterineae</taxon>
        <taxon>Myxococcaceae</taxon>
        <taxon>Corallococcus</taxon>
    </lineage>
</organism>
<dbReference type="Proteomes" id="UP000528460">
    <property type="component" value="Unassembled WGS sequence"/>
</dbReference>
<dbReference type="EMBL" id="JABFJW010000492">
    <property type="protein sequence ID" value="NOK14560.1"/>
    <property type="molecule type" value="Genomic_DNA"/>
</dbReference>
<reference evidence="2 3" key="1">
    <citation type="submission" date="2020-05" db="EMBL/GenBank/DDBJ databases">
        <authorList>
            <person name="Whitworth D."/>
        </authorList>
    </citation>
    <scope>NUCLEOTIDE SEQUENCE [LARGE SCALE GENOMIC DNA]</scope>
    <source>
        <strain evidence="2 3">CA046A</strain>
    </source>
</reference>
<evidence type="ECO:0000256" key="1">
    <source>
        <dbReference type="SAM" id="MobiDB-lite"/>
    </source>
</evidence>
<sequence>GKRPAPVRAPAKEGGATTELEREWAATKALFLTLESNHGCGAMGLTCNVYGTMVEDFNQGGSKTPTLKQVKLLHQQLRDVKRRQE</sequence>
<proteinExistence type="predicted"/>
<evidence type="ECO:0000313" key="2">
    <source>
        <dbReference type="EMBL" id="NOK14560.1"/>
    </source>
</evidence>
<accession>A0A7Y4NIW5</accession>
<dbReference type="AlphaFoldDB" id="A0A7Y4NIW5"/>
<protein>
    <submittedName>
        <fullName evidence="2">Uncharacterized protein</fullName>
    </submittedName>
</protein>
<feature type="region of interest" description="Disordered" evidence="1">
    <location>
        <begin position="1"/>
        <end position="20"/>
    </location>
</feature>
<gene>
    <name evidence="2" type="ORF">HNS30_36620</name>
</gene>
<name>A0A7Y4NIW5_9BACT</name>
<evidence type="ECO:0000313" key="3">
    <source>
        <dbReference type="Proteomes" id="UP000528460"/>
    </source>
</evidence>
<dbReference type="RefSeq" id="WP_171421646.1">
    <property type="nucleotide sequence ID" value="NZ_JABFJW010000492.1"/>
</dbReference>
<feature type="non-terminal residue" evidence="2">
    <location>
        <position position="1"/>
    </location>
</feature>